<dbReference type="EMBL" id="ML978069">
    <property type="protein sequence ID" value="KAF2015394.1"/>
    <property type="molecule type" value="Genomic_DNA"/>
</dbReference>
<feature type="chain" id="PRO_5025457066" evidence="1">
    <location>
        <begin position="17"/>
        <end position="136"/>
    </location>
</feature>
<organism evidence="2 3">
    <name type="scientific">Aaosphaeria arxii CBS 175.79</name>
    <dbReference type="NCBI Taxonomy" id="1450172"/>
    <lineage>
        <taxon>Eukaryota</taxon>
        <taxon>Fungi</taxon>
        <taxon>Dikarya</taxon>
        <taxon>Ascomycota</taxon>
        <taxon>Pezizomycotina</taxon>
        <taxon>Dothideomycetes</taxon>
        <taxon>Pleosporomycetidae</taxon>
        <taxon>Pleosporales</taxon>
        <taxon>Pleosporales incertae sedis</taxon>
        <taxon>Aaosphaeria</taxon>
    </lineage>
</organism>
<dbReference type="Proteomes" id="UP000799778">
    <property type="component" value="Unassembled WGS sequence"/>
</dbReference>
<keyword evidence="1" id="KW-0732">Signal</keyword>
<name>A0A6A5XT21_9PLEO</name>
<dbReference type="OrthoDB" id="3692961at2759"/>
<proteinExistence type="predicted"/>
<dbReference type="GeneID" id="54289308"/>
<evidence type="ECO:0000313" key="2">
    <source>
        <dbReference type="EMBL" id="KAF2015394.1"/>
    </source>
</evidence>
<dbReference type="RefSeq" id="XP_033383733.1">
    <property type="nucleotide sequence ID" value="XM_033531911.1"/>
</dbReference>
<feature type="signal peptide" evidence="1">
    <location>
        <begin position="1"/>
        <end position="16"/>
    </location>
</feature>
<gene>
    <name evidence="2" type="ORF">BU24DRAFT_461643</name>
</gene>
<protein>
    <submittedName>
        <fullName evidence="2">Uncharacterized protein</fullName>
    </submittedName>
</protein>
<sequence length="136" mass="14871">MRYQVWLAAFVAAVTAAPHAQVETALPPISVSESFATPTITVIPTTSLNIPYFTDKKEAIALGASSYLFQKLRLSEKCNFEENHSWVCWTSANYGCPSPTRACSDLFSPTPVTGKHPCELGPGVRPEPTEVPILRF</sequence>
<evidence type="ECO:0000256" key="1">
    <source>
        <dbReference type="SAM" id="SignalP"/>
    </source>
</evidence>
<accession>A0A6A5XT21</accession>
<evidence type="ECO:0000313" key="3">
    <source>
        <dbReference type="Proteomes" id="UP000799778"/>
    </source>
</evidence>
<dbReference type="AlphaFoldDB" id="A0A6A5XT21"/>
<reference evidence="2" key="1">
    <citation type="journal article" date="2020" name="Stud. Mycol.">
        <title>101 Dothideomycetes genomes: a test case for predicting lifestyles and emergence of pathogens.</title>
        <authorList>
            <person name="Haridas S."/>
            <person name="Albert R."/>
            <person name="Binder M."/>
            <person name="Bloem J."/>
            <person name="Labutti K."/>
            <person name="Salamov A."/>
            <person name="Andreopoulos B."/>
            <person name="Baker S."/>
            <person name="Barry K."/>
            <person name="Bills G."/>
            <person name="Bluhm B."/>
            <person name="Cannon C."/>
            <person name="Castanera R."/>
            <person name="Culley D."/>
            <person name="Daum C."/>
            <person name="Ezra D."/>
            <person name="Gonzalez J."/>
            <person name="Henrissat B."/>
            <person name="Kuo A."/>
            <person name="Liang C."/>
            <person name="Lipzen A."/>
            <person name="Lutzoni F."/>
            <person name="Magnuson J."/>
            <person name="Mondo S."/>
            <person name="Nolan M."/>
            <person name="Ohm R."/>
            <person name="Pangilinan J."/>
            <person name="Park H.-J."/>
            <person name="Ramirez L."/>
            <person name="Alfaro M."/>
            <person name="Sun H."/>
            <person name="Tritt A."/>
            <person name="Yoshinaga Y."/>
            <person name="Zwiers L.-H."/>
            <person name="Turgeon B."/>
            <person name="Goodwin S."/>
            <person name="Spatafora J."/>
            <person name="Crous P."/>
            <person name="Grigoriev I."/>
        </authorList>
    </citation>
    <scope>NUCLEOTIDE SEQUENCE</scope>
    <source>
        <strain evidence="2">CBS 175.79</strain>
    </source>
</reference>
<keyword evidence="3" id="KW-1185">Reference proteome</keyword>